<protein>
    <submittedName>
        <fullName evidence="2">Uncharacterized protein</fullName>
    </submittedName>
</protein>
<dbReference type="EMBL" id="CAJOBC010083430">
    <property type="protein sequence ID" value="CAF4301392.1"/>
    <property type="molecule type" value="Genomic_DNA"/>
</dbReference>
<organism evidence="2 4">
    <name type="scientific">Didymodactylos carnosus</name>
    <dbReference type="NCBI Taxonomy" id="1234261"/>
    <lineage>
        <taxon>Eukaryota</taxon>
        <taxon>Metazoa</taxon>
        <taxon>Spiralia</taxon>
        <taxon>Gnathifera</taxon>
        <taxon>Rotifera</taxon>
        <taxon>Eurotatoria</taxon>
        <taxon>Bdelloidea</taxon>
        <taxon>Philodinida</taxon>
        <taxon>Philodinidae</taxon>
        <taxon>Didymodactylos</taxon>
    </lineage>
</organism>
<dbReference type="EMBL" id="CAJNOQ010018004">
    <property type="protein sequence ID" value="CAF1414960.1"/>
    <property type="molecule type" value="Genomic_DNA"/>
</dbReference>
<dbReference type="Proteomes" id="UP000681722">
    <property type="component" value="Unassembled WGS sequence"/>
</dbReference>
<dbReference type="AlphaFoldDB" id="A0A815M9C5"/>
<keyword evidence="4" id="KW-1185">Reference proteome</keyword>
<dbReference type="Gene3D" id="2.120.10.30">
    <property type="entry name" value="TolB, C-terminal domain"/>
    <property type="match status" value="1"/>
</dbReference>
<dbReference type="OrthoDB" id="346018at2759"/>
<accession>A0A815M9C5</accession>
<feature type="chain" id="PRO_5036228268" evidence="1">
    <location>
        <begin position="24"/>
        <end position="95"/>
    </location>
</feature>
<evidence type="ECO:0000313" key="3">
    <source>
        <dbReference type="EMBL" id="CAF4301392.1"/>
    </source>
</evidence>
<evidence type="ECO:0000313" key="4">
    <source>
        <dbReference type="Proteomes" id="UP000663829"/>
    </source>
</evidence>
<proteinExistence type="predicted"/>
<evidence type="ECO:0000313" key="2">
    <source>
        <dbReference type="EMBL" id="CAF1414960.1"/>
    </source>
</evidence>
<dbReference type="SUPFAM" id="SSF101898">
    <property type="entry name" value="NHL repeat"/>
    <property type="match status" value="1"/>
</dbReference>
<reference evidence="2" key="1">
    <citation type="submission" date="2021-02" db="EMBL/GenBank/DDBJ databases">
        <authorList>
            <person name="Nowell W R."/>
        </authorList>
    </citation>
    <scope>NUCLEOTIDE SEQUENCE</scope>
</reference>
<sequence>MVITVYVFLLLIILNASILIGTSLTPAICPNATWSKYATTVAGGNGQGAAFNQLNFPDDIFLDIQNTLYVADFSNNRIVKWPQNALTGQVVAGGN</sequence>
<comment type="caution">
    <text evidence="2">The sequence shown here is derived from an EMBL/GenBank/DDBJ whole genome shotgun (WGS) entry which is preliminary data.</text>
</comment>
<dbReference type="Proteomes" id="UP000663829">
    <property type="component" value="Unassembled WGS sequence"/>
</dbReference>
<dbReference type="InterPro" id="IPR011042">
    <property type="entry name" value="6-blade_b-propeller_TolB-like"/>
</dbReference>
<feature type="signal peptide" evidence="1">
    <location>
        <begin position="1"/>
        <end position="23"/>
    </location>
</feature>
<evidence type="ECO:0000256" key="1">
    <source>
        <dbReference type="SAM" id="SignalP"/>
    </source>
</evidence>
<keyword evidence="1" id="KW-0732">Signal</keyword>
<feature type="non-terminal residue" evidence="2">
    <location>
        <position position="1"/>
    </location>
</feature>
<gene>
    <name evidence="2" type="ORF">GPM918_LOCUS33582</name>
    <name evidence="3" type="ORF">SRO942_LOCUS34268</name>
</gene>
<name>A0A815M9C5_9BILA</name>